<keyword evidence="2" id="KW-0479">Metal-binding</keyword>
<evidence type="ECO:0000313" key="9">
    <source>
        <dbReference type="EMBL" id="KAK9878680.1"/>
    </source>
</evidence>
<dbReference type="PROSITE" id="PS50157">
    <property type="entry name" value="ZINC_FINGER_C2H2_2"/>
    <property type="match status" value="2"/>
</dbReference>
<comment type="subcellular location">
    <subcellularLocation>
        <location evidence="1">Nucleus</location>
    </subcellularLocation>
</comment>
<proteinExistence type="predicted"/>
<dbReference type="EMBL" id="JARQZJ010000053">
    <property type="protein sequence ID" value="KAK9878680.1"/>
    <property type="molecule type" value="Genomic_DNA"/>
</dbReference>
<gene>
    <name evidence="9" type="ORF">WA026_023277</name>
</gene>
<keyword evidence="10" id="KW-1185">Reference proteome</keyword>
<dbReference type="InterPro" id="IPR013087">
    <property type="entry name" value="Znf_C2H2_type"/>
</dbReference>
<evidence type="ECO:0000256" key="3">
    <source>
        <dbReference type="ARBA" id="ARBA00022737"/>
    </source>
</evidence>
<sequence>MWLIVISQVDINNQGWEEPTPTYSMNLVTFSYHVKILVSFHTVLSIIIMNSAQINFSLFCQSNPDLEKNGLNRGVCEIVFVSSVIQNLKSWRKKRCSYSQKLRSRCSNVINSKKKKSSQCPKFDKVAISSFNKKRHHKIPIKTVTNVVGKQEAAQNTINKNENIGNVTTEVSELSNAELGFSKPVKDTEFDSARTEDKRHNCPKCPKVYRWRSSMIRHFKTHSEENRKQGLNSTGSFLSKQAFVCKNCAKNFATKNALNSHMGWHKR</sequence>
<organism evidence="9 10">
    <name type="scientific">Henosepilachna vigintioctopunctata</name>
    <dbReference type="NCBI Taxonomy" id="420089"/>
    <lineage>
        <taxon>Eukaryota</taxon>
        <taxon>Metazoa</taxon>
        <taxon>Ecdysozoa</taxon>
        <taxon>Arthropoda</taxon>
        <taxon>Hexapoda</taxon>
        <taxon>Insecta</taxon>
        <taxon>Pterygota</taxon>
        <taxon>Neoptera</taxon>
        <taxon>Endopterygota</taxon>
        <taxon>Coleoptera</taxon>
        <taxon>Polyphaga</taxon>
        <taxon>Cucujiformia</taxon>
        <taxon>Coccinelloidea</taxon>
        <taxon>Coccinellidae</taxon>
        <taxon>Epilachninae</taxon>
        <taxon>Epilachnini</taxon>
        <taxon>Henosepilachna</taxon>
    </lineage>
</organism>
<feature type="domain" description="C2H2-type" evidence="8">
    <location>
        <begin position="243"/>
        <end position="267"/>
    </location>
</feature>
<evidence type="ECO:0000259" key="8">
    <source>
        <dbReference type="PROSITE" id="PS50157"/>
    </source>
</evidence>
<dbReference type="PANTHER" id="PTHR16515:SF66">
    <property type="entry name" value="C2H2-TYPE DOMAIN-CONTAINING PROTEIN"/>
    <property type="match status" value="1"/>
</dbReference>
<evidence type="ECO:0000256" key="1">
    <source>
        <dbReference type="ARBA" id="ARBA00004123"/>
    </source>
</evidence>
<evidence type="ECO:0000256" key="7">
    <source>
        <dbReference type="PROSITE-ProRule" id="PRU00042"/>
    </source>
</evidence>
<dbReference type="GO" id="GO:0005634">
    <property type="term" value="C:nucleus"/>
    <property type="evidence" value="ECO:0007669"/>
    <property type="project" value="UniProtKB-SubCell"/>
</dbReference>
<evidence type="ECO:0000256" key="4">
    <source>
        <dbReference type="ARBA" id="ARBA00022771"/>
    </source>
</evidence>
<reference evidence="9 10" key="1">
    <citation type="submission" date="2023-03" db="EMBL/GenBank/DDBJ databases">
        <title>Genome insight into feeding habits of ladybird beetles.</title>
        <authorList>
            <person name="Li H.-S."/>
            <person name="Huang Y.-H."/>
            <person name="Pang H."/>
        </authorList>
    </citation>
    <scope>NUCLEOTIDE SEQUENCE [LARGE SCALE GENOMIC DNA]</scope>
    <source>
        <strain evidence="9">SYSU_2023b</strain>
        <tissue evidence="9">Whole body</tissue>
    </source>
</reference>
<evidence type="ECO:0000256" key="2">
    <source>
        <dbReference type="ARBA" id="ARBA00022723"/>
    </source>
</evidence>
<dbReference type="Proteomes" id="UP001431783">
    <property type="component" value="Unassembled WGS sequence"/>
</dbReference>
<keyword evidence="4 7" id="KW-0863">Zinc-finger</keyword>
<name>A0AAW1U7Z0_9CUCU</name>
<feature type="domain" description="C2H2-type" evidence="8">
    <location>
        <begin position="200"/>
        <end position="227"/>
    </location>
</feature>
<protein>
    <recommendedName>
        <fullName evidence="8">C2H2-type domain-containing protein</fullName>
    </recommendedName>
</protein>
<dbReference type="Gene3D" id="3.30.160.60">
    <property type="entry name" value="Classic Zinc Finger"/>
    <property type="match status" value="1"/>
</dbReference>
<dbReference type="PANTHER" id="PTHR16515">
    <property type="entry name" value="PR DOMAIN ZINC FINGER PROTEIN"/>
    <property type="match status" value="1"/>
</dbReference>
<dbReference type="Pfam" id="PF00096">
    <property type="entry name" value="zf-C2H2"/>
    <property type="match status" value="1"/>
</dbReference>
<evidence type="ECO:0000256" key="6">
    <source>
        <dbReference type="ARBA" id="ARBA00023242"/>
    </source>
</evidence>
<keyword evidence="6" id="KW-0539">Nucleus</keyword>
<dbReference type="InterPro" id="IPR036236">
    <property type="entry name" value="Znf_C2H2_sf"/>
</dbReference>
<keyword evidence="3" id="KW-0677">Repeat</keyword>
<dbReference type="SUPFAM" id="SSF57667">
    <property type="entry name" value="beta-beta-alpha zinc fingers"/>
    <property type="match status" value="1"/>
</dbReference>
<dbReference type="AlphaFoldDB" id="A0AAW1U7Z0"/>
<dbReference type="GO" id="GO:0010468">
    <property type="term" value="P:regulation of gene expression"/>
    <property type="evidence" value="ECO:0007669"/>
    <property type="project" value="TreeGrafter"/>
</dbReference>
<comment type="caution">
    <text evidence="9">The sequence shown here is derived from an EMBL/GenBank/DDBJ whole genome shotgun (WGS) entry which is preliminary data.</text>
</comment>
<dbReference type="PROSITE" id="PS00028">
    <property type="entry name" value="ZINC_FINGER_C2H2_1"/>
    <property type="match status" value="2"/>
</dbReference>
<evidence type="ECO:0000256" key="5">
    <source>
        <dbReference type="ARBA" id="ARBA00022833"/>
    </source>
</evidence>
<accession>A0AAW1U7Z0</accession>
<evidence type="ECO:0000313" key="10">
    <source>
        <dbReference type="Proteomes" id="UP001431783"/>
    </source>
</evidence>
<dbReference type="SMART" id="SM00355">
    <property type="entry name" value="ZnF_C2H2"/>
    <property type="match status" value="2"/>
</dbReference>
<dbReference type="GO" id="GO:0008270">
    <property type="term" value="F:zinc ion binding"/>
    <property type="evidence" value="ECO:0007669"/>
    <property type="project" value="UniProtKB-KW"/>
</dbReference>
<keyword evidence="5" id="KW-0862">Zinc</keyword>
<dbReference type="InterPro" id="IPR050331">
    <property type="entry name" value="Zinc_finger"/>
</dbReference>